<comment type="caution">
    <text evidence="2">The sequence shown here is derived from an EMBL/GenBank/DDBJ whole genome shotgun (WGS) entry which is preliminary data.</text>
</comment>
<feature type="compositionally biased region" description="Low complexity" evidence="1">
    <location>
        <begin position="195"/>
        <end position="210"/>
    </location>
</feature>
<accession>A0A315ZSX4</accession>
<organism evidence="2 3">
    <name type="scientific">Quadrisphaera granulorum</name>
    <dbReference type="NCBI Taxonomy" id="317664"/>
    <lineage>
        <taxon>Bacteria</taxon>
        <taxon>Bacillati</taxon>
        <taxon>Actinomycetota</taxon>
        <taxon>Actinomycetes</taxon>
        <taxon>Kineosporiales</taxon>
        <taxon>Kineosporiaceae</taxon>
        <taxon>Quadrisphaera</taxon>
    </lineage>
</organism>
<dbReference type="EMBL" id="QGDQ01000029">
    <property type="protein sequence ID" value="PWJ48651.1"/>
    <property type="molecule type" value="Genomic_DNA"/>
</dbReference>
<feature type="compositionally biased region" description="Low complexity" evidence="1">
    <location>
        <begin position="38"/>
        <end position="118"/>
    </location>
</feature>
<dbReference type="Proteomes" id="UP000245469">
    <property type="component" value="Unassembled WGS sequence"/>
</dbReference>
<dbReference type="AlphaFoldDB" id="A0A315ZSX4"/>
<feature type="compositionally biased region" description="Low complexity" evidence="1">
    <location>
        <begin position="262"/>
        <end position="276"/>
    </location>
</feature>
<evidence type="ECO:0000313" key="2">
    <source>
        <dbReference type="EMBL" id="PWJ48651.1"/>
    </source>
</evidence>
<feature type="compositionally biased region" description="Low complexity" evidence="1">
    <location>
        <begin position="126"/>
        <end position="178"/>
    </location>
</feature>
<evidence type="ECO:0000256" key="1">
    <source>
        <dbReference type="SAM" id="MobiDB-lite"/>
    </source>
</evidence>
<proteinExistence type="predicted"/>
<gene>
    <name evidence="2" type="ORF">BXY45_12932</name>
</gene>
<feature type="compositionally biased region" description="Polar residues" evidence="1">
    <location>
        <begin position="229"/>
        <end position="238"/>
    </location>
</feature>
<feature type="region of interest" description="Disordered" evidence="1">
    <location>
        <begin position="38"/>
        <end position="301"/>
    </location>
</feature>
<keyword evidence="3" id="KW-1185">Reference proteome</keyword>
<sequence>MVSAATRGARALGVLGLTGLGVIALPAMSHADTVAEAVASSSPAVETSAAPETSTSAPTAVESAAAPESPTAAESPSPAASSSASEPAASASPSSSSSDTSAAPSSAAPTSSPATSEPTPTPTPTSEPTATTTPTPSATPTVTPTATPTASEASSPTSSPVVTPEPSASTTSEPVSSPGAGTVYGPPSSTPPTPAESSSPSSPSATATPSAPAPSTPTSQPVYGPPTWTPTATPSGAPTWSAPPAVSQPRWTTDGQDATPYASADPGASPSGSDSPLIDLVSAGPALPSPDASATFGGSGRHVDPNALVDALREGAQLQQGSGRHVAEAGDGVQLLSAPVDGGAQLPSTVRLGSLHPGTSLGSASGGSAAVLNVSSTSQRTATDGPDAVLLFTTVGAALALAGTALETARRQRVRAAVARGRGRRALR</sequence>
<evidence type="ECO:0000313" key="3">
    <source>
        <dbReference type="Proteomes" id="UP000245469"/>
    </source>
</evidence>
<protein>
    <submittedName>
        <fullName evidence="2">Uncharacterized protein</fullName>
    </submittedName>
</protein>
<reference evidence="2 3" key="1">
    <citation type="submission" date="2018-03" db="EMBL/GenBank/DDBJ databases">
        <title>Genomic Encyclopedia of Archaeal and Bacterial Type Strains, Phase II (KMG-II): from individual species to whole genera.</title>
        <authorList>
            <person name="Goeker M."/>
        </authorList>
    </citation>
    <scope>NUCLEOTIDE SEQUENCE [LARGE SCALE GENOMIC DNA]</scope>
    <source>
        <strain evidence="2 3">DSM 44889</strain>
    </source>
</reference>
<name>A0A315ZSX4_9ACTN</name>